<dbReference type="Pfam" id="PF00081">
    <property type="entry name" value="Sod_Fe_N"/>
    <property type="match status" value="1"/>
</dbReference>
<feature type="binding site" evidence="5">
    <location>
        <position position="83"/>
    </location>
    <ligand>
        <name>Mn(2+)</name>
        <dbReference type="ChEBI" id="CHEBI:29035"/>
    </ligand>
</feature>
<dbReference type="GO" id="GO:0046872">
    <property type="term" value="F:metal ion binding"/>
    <property type="evidence" value="ECO:0007669"/>
    <property type="project" value="UniProtKB-KW"/>
</dbReference>
<feature type="domain" description="Manganese/iron superoxide dismutase N-terminal" evidence="7">
    <location>
        <begin position="3"/>
        <end position="88"/>
    </location>
</feature>
<evidence type="ECO:0000259" key="7">
    <source>
        <dbReference type="Pfam" id="PF00081"/>
    </source>
</evidence>
<comment type="catalytic activity">
    <reaction evidence="6">
        <text>2 superoxide + 2 H(+) = H2O2 + O2</text>
        <dbReference type="Rhea" id="RHEA:20696"/>
        <dbReference type="ChEBI" id="CHEBI:15378"/>
        <dbReference type="ChEBI" id="CHEBI:15379"/>
        <dbReference type="ChEBI" id="CHEBI:16240"/>
        <dbReference type="ChEBI" id="CHEBI:18421"/>
        <dbReference type="EC" id="1.15.1.1"/>
    </reaction>
</comment>
<evidence type="ECO:0000313" key="10">
    <source>
        <dbReference type="Proteomes" id="UP000177507"/>
    </source>
</evidence>
<evidence type="ECO:0000256" key="6">
    <source>
        <dbReference type="RuleBase" id="RU000414"/>
    </source>
</evidence>
<keyword evidence="4 6" id="KW-0560">Oxidoreductase</keyword>
<reference evidence="9 10" key="1">
    <citation type="journal article" date="2016" name="Nat. Commun.">
        <title>Thousands of microbial genomes shed light on interconnected biogeochemical processes in an aquifer system.</title>
        <authorList>
            <person name="Anantharaman K."/>
            <person name="Brown C.T."/>
            <person name="Hug L.A."/>
            <person name="Sharon I."/>
            <person name="Castelle C.J."/>
            <person name="Probst A.J."/>
            <person name="Thomas B.C."/>
            <person name="Singh A."/>
            <person name="Wilkins M.J."/>
            <person name="Karaoz U."/>
            <person name="Brodie E.L."/>
            <person name="Williams K.H."/>
            <person name="Hubbard S.S."/>
            <person name="Banfield J.F."/>
        </authorList>
    </citation>
    <scope>NUCLEOTIDE SEQUENCE [LARGE SCALE GENOMIC DNA]</scope>
</reference>
<protein>
    <recommendedName>
        <fullName evidence="2 6">Superoxide dismutase</fullName>
        <ecNumber evidence="2 6">1.15.1.1</ecNumber>
    </recommendedName>
</protein>
<evidence type="ECO:0000256" key="4">
    <source>
        <dbReference type="ARBA" id="ARBA00023002"/>
    </source>
</evidence>
<evidence type="ECO:0000313" key="9">
    <source>
        <dbReference type="EMBL" id="OGN05259.1"/>
    </source>
</evidence>
<keyword evidence="3 5" id="KW-0479">Metal-binding</keyword>
<comment type="caution">
    <text evidence="9">The sequence shown here is derived from an EMBL/GenBank/DDBJ whole genome shotgun (WGS) entry which is preliminary data.</text>
</comment>
<feature type="binding site" evidence="5">
    <location>
        <position position="25"/>
    </location>
    <ligand>
        <name>Mn(2+)</name>
        <dbReference type="ChEBI" id="CHEBI:29035"/>
    </ligand>
</feature>
<evidence type="ECO:0000256" key="2">
    <source>
        <dbReference type="ARBA" id="ARBA00012682"/>
    </source>
</evidence>
<dbReference type="EMBL" id="MGJI01000011">
    <property type="protein sequence ID" value="OGN05259.1"/>
    <property type="molecule type" value="Genomic_DNA"/>
</dbReference>
<dbReference type="InterPro" id="IPR019832">
    <property type="entry name" value="Mn/Fe_SOD_C"/>
</dbReference>
<organism evidence="9 10">
    <name type="scientific">Candidatus Yanofskybacteria bacterium RIFCSPHIGHO2_01_FULL_44_17</name>
    <dbReference type="NCBI Taxonomy" id="1802668"/>
    <lineage>
        <taxon>Bacteria</taxon>
        <taxon>Candidatus Yanofskyibacteriota</taxon>
    </lineage>
</organism>
<evidence type="ECO:0000256" key="5">
    <source>
        <dbReference type="PIRSR" id="PIRSR000349-1"/>
    </source>
</evidence>
<dbReference type="AlphaFoldDB" id="A0A1F8EYZ2"/>
<feature type="binding site" evidence="5">
    <location>
        <position position="168"/>
    </location>
    <ligand>
        <name>Mn(2+)</name>
        <dbReference type="ChEBI" id="CHEBI:29035"/>
    </ligand>
</feature>
<dbReference type="InterPro" id="IPR001189">
    <property type="entry name" value="Mn/Fe_SOD"/>
</dbReference>
<dbReference type="InterPro" id="IPR036314">
    <property type="entry name" value="SOD_C_sf"/>
</dbReference>
<name>A0A1F8EYZ2_9BACT</name>
<dbReference type="SUPFAM" id="SSF46609">
    <property type="entry name" value="Fe,Mn superoxide dismutase (SOD), N-terminal domain"/>
    <property type="match status" value="1"/>
</dbReference>
<dbReference type="InterPro" id="IPR050265">
    <property type="entry name" value="Fe/Mn_Superoxide_Dismutase"/>
</dbReference>
<dbReference type="InterPro" id="IPR036324">
    <property type="entry name" value="Mn/Fe_SOD_N_sf"/>
</dbReference>
<dbReference type="PANTHER" id="PTHR11404:SF6">
    <property type="entry name" value="SUPEROXIDE DISMUTASE [MN], MITOCHONDRIAL"/>
    <property type="match status" value="1"/>
</dbReference>
<dbReference type="EC" id="1.15.1.1" evidence="2 6"/>
<feature type="domain" description="Manganese/iron superoxide dismutase C-terminal" evidence="8">
    <location>
        <begin position="100"/>
        <end position="196"/>
    </location>
</feature>
<dbReference type="Pfam" id="PF02777">
    <property type="entry name" value="Sod_Fe_C"/>
    <property type="match status" value="1"/>
</dbReference>
<dbReference type="STRING" id="1802668.A2831_02710"/>
<evidence type="ECO:0000259" key="8">
    <source>
        <dbReference type="Pfam" id="PF02777"/>
    </source>
</evidence>
<dbReference type="Gene3D" id="1.10.287.990">
    <property type="entry name" value="Fe,Mn superoxide dismutase (SOD) domain"/>
    <property type="match status" value="1"/>
</dbReference>
<sequence>MPYELKPLPFDKDLDGISKNTNAIHHGKLYKGYVDKANEVGEELGKLRSEIVADTAPGGNTSYSKLRALKLGETFAVNGIYLHEWFFGALGGDGDYTKAPELSAAISEKFGSVENFQKYFGECAMAARGWALLVWDLHEKKLKQYNGDMHDHAVWGCIPIIALDVYEHAYFIDHGSDRKTYIAVYWKNLNWEVLEKMFKKASKTEL</sequence>
<dbReference type="PANTHER" id="PTHR11404">
    <property type="entry name" value="SUPEROXIDE DISMUTASE 2"/>
    <property type="match status" value="1"/>
</dbReference>
<dbReference type="PIRSF" id="PIRSF000349">
    <property type="entry name" value="SODismutase"/>
    <property type="match status" value="1"/>
</dbReference>
<dbReference type="GO" id="GO:0004784">
    <property type="term" value="F:superoxide dismutase activity"/>
    <property type="evidence" value="ECO:0007669"/>
    <property type="project" value="UniProtKB-EC"/>
</dbReference>
<dbReference type="SUPFAM" id="SSF54719">
    <property type="entry name" value="Fe,Mn superoxide dismutase (SOD), C-terminal domain"/>
    <property type="match status" value="1"/>
</dbReference>
<evidence type="ECO:0000256" key="1">
    <source>
        <dbReference type="ARBA" id="ARBA00008714"/>
    </source>
</evidence>
<accession>A0A1F8EYZ2</accession>
<comment type="similarity">
    <text evidence="1 6">Belongs to the iron/manganese superoxide dismutase family.</text>
</comment>
<evidence type="ECO:0000256" key="3">
    <source>
        <dbReference type="ARBA" id="ARBA00022723"/>
    </source>
</evidence>
<gene>
    <name evidence="9" type="ORF">A2831_02710</name>
</gene>
<dbReference type="InterPro" id="IPR019831">
    <property type="entry name" value="Mn/Fe_SOD_N"/>
</dbReference>
<feature type="binding site" evidence="5">
    <location>
        <position position="164"/>
    </location>
    <ligand>
        <name>Mn(2+)</name>
        <dbReference type="ChEBI" id="CHEBI:29035"/>
    </ligand>
</feature>
<proteinExistence type="inferred from homology"/>
<dbReference type="Proteomes" id="UP000177507">
    <property type="component" value="Unassembled WGS sequence"/>
</dbReference>
<dbReference type="Gene3D" id="3.55.40.20">
    <property type="entry name" value="Iron/manganese superoxide dismutase, C-terminal domain"/>
    <property type="match status" value="1"/>
</dbReference>
<comment type="function">
    <text evidence="6">Destroys radicals which are normally produced within the cells and which are toxic to biological systems.</text>
</comment>